<feature type="compositionally biased region" description="Basic residues" evidence="1">
    <location>
        <begin position="1"/>
        <end position="15"/>
    </location>
</feature>
<evidence type="ECO:0000313" key="2">
    <source>
        <dbReference type="EMBL" id="KAF6378723.1"/>
    </source>
</evidence>
<keyword evidence="3" id="KW-1185">Reference proteome</keyword>
<reference evidence="2 3" key="1">
    <citation type="journal article" date="2020" name="Nature">
        <title>Six reference-quality genomes reveal evolution of bat adaptations.</title>
        <authorList>
            <person name="Jebb D."/>
            <person name="Huang Z."/>
            <person name="Pippel M."/>
            <person name="Hughes G.M."/>
            <person name="Lavrichenko K."/>
            <person name="Devanna P."/>
            <person name="Winkler S."/>
            <person name="Jermiin L.S."/>
            <person name="Skirmuntt E.C."/>
            <person name="Katzourakis A."/>
            <person name="Burkitt-Gray L."/>
            <person name="Ray D.A."/>
            <person name="Sullivan K.A.M."/>
            <person name="Roscito J.G."/>
            <person name="Kirilenko B.M."/>
            <person name="Davalos L.M."/>
            <person name="Corthals A.P."/>
            <person name="Power M.L."/>
            <person name="Jones G."/>
            <person name="Ransome R.D."/>
            <person name="Dechmann D.K.N."/>
            <person name="Locatelli A.G."/>
            <person name="Puechmaille S.J."/>
            <person name="Fedrigo O."/>
            <person name="Jarvis E.D."/>
            <person name="Hiller M."/>
            <person name="Vernes S.C."/>
            <person name="Myers E.W."/>
            <person name="Teeling E.C."/>
        </authorList>
    </citation>
    <scope>NUCLEOTIDE SEQUENCE [LARGE SCALE GENOMIC DNA]</scope>
    <source>
        <strain evidence="2">MMyoMyo1</strain>
        <tissue evidence="2">Flight muscle</tissue>
    </source>
</reference>
<evidence type="ECO:0000313" key="3">
    <source>
        <dbReference type="Proteomes" id="UP000527355"/>
    </source>
</evidence>
<dbReference type="AlphaFoldDB" id="A0A7J7ZWT8"/>
<gene>
    <name evidence="2" type="ORF">mMyoMyo1_009649</name>
</gene>
<comment type="caution">
    <text evidence="2">The sequence shown here is derived from an EMBL/GenBank/DDBJ whole genome shotgun (WGS) entry which is preliminary data.</text>
</comment>
<dbReference type="EMBL" id="JABWUV010000002">
    <property type="protein sequence ID" value="KAF6378723.1"/>
    <property type="molecule type" value="Genomic_DNA"/>
</dbReference>
<name>A0A7J7ZWT8_MYOMY</name>
<dbReference type="Proteomes" id="UP000527355">
    <property type="component" value="Unassembled WGS sequence"/>
</dbReference>
<feature type="region of interest" description="Disordered" evidence="1">
    <location>
        <begin position="1"/>
        <end position="33"/>
    </location>
</feature>
<evidence type="ECO:0000256" key="1">
    <source>
        <dbReference type="SAM" id="MobiDB-lite"/>
    </source>
</evidence>
<protein>
    <submittedName>
        <fullName evidence="2">Uncharacterized protein</fullName>
    </submittedName>
</protein>
<accession>A0A7J7ZWT8</accession>
<sequence>MQRRTCWRSRTRGKRGGTLASTRLGTRSSATSRPDCRRVLFQQTRAPERGGSWPVLKQDECLQHAGLVMALPSVKEQAPWPALGSLPYQTLLHEPLLTASLPFITPRSPSVPFPLAESSVAHPISSVVVPTGGSHPCGELSLKRSMSPPWHHWIITDITNART</sequence>
<proteinExistence type="predicted"/>
<organism evidence="2 3">
    <name type="scientific">Myotis myotis</name>
    <name type="common">Greater mouse-eared bat</name>
    <name type="synonym">Vespertilio myotis</name>
    <dbReference type="NCBI Taxonomy" id="51298"/>
    <lineage>
        <taxon>Eukaryota</taxon>
        <taxon>Metazoa</taxon>
        <taxon>Chordata</taxon>
        <taxon>Craniata</taxon>
        <taxon>Vertebrata</taxon>
        <taxon>Euteleostomi</taxon>
        <taxon>Mammalia</taxon>
        <taxon>Eutheria</taxon>
        <taxon>Laurasiatheria</taxon>
        <taxon>Chiroptera</taxon>
        <taxon>Yangochiroptera</taxon>
        <taxon>Vespertilionidae</taxon>
        <taxon>Myotis</taxon>
    </lineage>
</organism>
<feature type="compositionally biased region" description="Polar residues" evidence="1">
    <location>
        <begin position="19"/>
        <end position="32"/>
    </location>
</feature>